<dbReference type="InterPro" id="IPR036115">
    <property type="entry name" value="GCM_dom_sf"/>
</dbReference>
<feature type="compositionally biased region" description="Low complexity" evidence="6">
    <location>
        <begin position="468"/>
        <end position="484"/>
    </location>
</feature>
<protein>
    <submittedName>
        <fullName evidence="8">Glial cells missing</fullName>
    </submittedName>
</protein>
<dbReference type="AlphaFoldDB" id="A0ABD2QBX2"/>
<feature type="compositionally biased region" description="Low complexity" evidence="6">
    <location>
        <begin position="380"/>
        <end position="393"/>
    </location>
</feature>
<dbReference type="InterPro" id="IPR003902">
    <property type="entry name" value="Tscrpt_reg_GCM"/>
</dbReference>
<dbReference type="GO" id="GO:0003677">
    <property type="term" value="F:DNA binding"/>
    <property type="evidence" value="ECO:0007669"/>
    <property type="project" value="UniProtKB-KW"/>
</dbReference>
<evidence type="ECO:0000256" key="2">
    <source>
        <dbReference type="ARBA" id="ARBA00023015"/>
    </source>
</evidence>
<keyword evidence="4" id="KW-0804">Transcription</keyword>
<keyword evidence="1" id="KW-0217">Developmental protein</keyword>
<organism evidence="8 9">
    <name type="scientific">Cichlidogyrus casuarinus</name>
    <dbReference type="NCBI Taxonomy" id="1844966"/>
    <lineage>
        <taxon>Eukaryota</taxon>
        <taxon>Metazoa</taxon>
        <taxon>Spiralia</taxon>
        <taxon>Lophotrochozoa</taxon>
        <taxon>Platyhelminthes</taxon>
        <taxon>Monogenea</taxon>
        <taxon>Monopisthocotylea</taxon>
        <taxon>Dactylogyridea</taxon>
        <taxon>Ancyrocephalidae</taxon>
        <taxon>Cichlidogyrus</taxon>
    </lineage>
</organism>
<feature type="region of interest" description="Disordered" evidence="6">
    <location>
        <begin position="412"/>
        <end position="437"/>
    </location>
</feature>
<feature type="compositionally biased region" description="Basic and acidic residues" evidence="6">
    <location>
        <begin position="245"/>
        <end position="258"/>
    </location>
</feature>
<dbReference type="InterPro" id="IPR039791">
    <property type="entry name" value="GCM"/>
</dbReference>
<dbReference type="PANTHER" id="PTHR12414">
    <property type="entry name" value="GLIAL CELLS MISSING RELATED/GLIDE"/>
    <property type="match status" value="1"/>
</dbReference>
<accession>A0ABD2QBX2</accession>
<dbReference type="PANTHER" id="PTHR12414:SF8">
    <property type="entry name" value="TRANSCRIPTION FACTOR GLIAL CELLS MISSING-RELATED"/>
    <property type="match status" value="1"/>
</dbReference>
<dbReference type="InterPro" id="IPR043020">
    <property type="entry name" value="GCM_large"/>
</dbReference>
<evidence type="ECO:0000256" key="6">
    <source>
        <dbReference type="SAM" id="MobiDB-lite"/>
    </source>
</evidence>
<evidence type="ECO:0000313" key="9">
    <source>
        <dbReference type="Proteomes" id="UP001626550"/>
    </source>
</evidence>
<dbReference type="PROSITE" id="PS50807">
    <property type="entry name" value="GCM"/>
    <property type="match status" value="1"/>
</dbReference>
<dbReference type="Pfam" id="PF03615">
    <property type="entry name" value="GCM"/>
    <property type="match status" value="1"/>
</dbReference>
<dbReference type="Gene3D" id="3.30.70.3530">
    <property type="entry name" value="GCM motif"/>
    <property type="match status" value="1"/>
</dbReference>
<keyword evidence="9" id="KW-1185">Reference proteome</keyword>
<feature type="compositionally biased region" description="Low complexity" evidence="6">
    <location>
        <begin position="266"/>
        <end position="275"/>
    </location>
</feature>
<sequence>MKLCETAPSGNFMVSTTIQSTLMYEGSFQPPAQIPTGFQPNLTANHYQVPCTSSYPNQTQQQEPSFPVTQHQFPSVVRPKSSFSVVKRYAASSLDSMINSSVMLNNSSQWDINDPKLPKVVNFDQFSLWPQGSCCFAYNKANSEQARRHVSGWAMRNTNNHNTQILKKSCLGVLLCSNSNCDLAMRPAICDKARHRQEGKQCPKSNCNGTIYMRRCRGHEGYPVTHFWREVGSTVYFQAKGTHDHIRPDLKPVRDTAARRRREAAAESNPSPSSPKKVAGKKRGARPTESLKLEKSPEKQPRMSPTSYQSNDNYYSYYQQQPVNQFSNQFTYENYYDYAAHAYAQQKVTNEASFLQAIQSPSATERSSLLTASTGTQNASWSTPSPPTQNTSSFENNISALLNNVGASSTTLVRDHSLKTPPPENSSTYFPSHSYEMSSSTPVQEYQAAFQRYSGGNVPSNVLPFYFNSSGENSTNSSGRSSLN</sequence>
<feature type="region of interest" description="Disordered" evidence="6">
    <location>
        <begin position="245"/>
        <end position="312"/>
    </location>
</feature>
<comment type="caution">
    <text evidence="8">The sequence shown here is derived from an EMBL/GenBank/DDBJ whole genome shotgun (WGS) entry which is preliminary data.</text>
</comment>
<evidence type="ECO:0000256" key="1">
    <source>
        <dbReference type="ARBA" id="ARBA00022473"/>
    </source>
</evidence>
<feature type="compositionally biased region" description="Polar residues" evidence="6">
    <location>
        <begin position="425"/>
        <end position="437"/>
    </location>
</feature>
<proteinExistence type="predicted"/>
<evidence type="ECO:0000256" key="3">
    <source>
        <dbReference type="ARBA" id="ARBA00023125"/>
    </source>
</evidence>
<feature type="domain" description="GCM" evidence="7">
    <location>
        <begin position="108"/>
        <end position="263"/>
    </location>
</feature>
<evidence type="ECO:0000256" key="5">
    <source>
        <dbReference type="ARBA" id="ARBA00023242"/>
    </source>
</evidence>
<evidence type="ECO:0000259" key="7">
    <source>
        <dbReference type="PROSITE" id="PS50807"/>
    </source>
</evidence>
<evidence type="ECO:0000256" key="4">
    <source>
        <dbReference type="ARBA" id="ARBA00023163"/>
    </source>
</evidence>
<dbReference type="EMBL" id="JBJKFK010000447">
    <property type="protein sequence ID" value="KAL3317014.1"/>
    <property type="molecule type" value="Genomic_DNA"/>
</dbReference>
<dbReference type="InterPro" id="IPR043021">
    <property type="entry name" value="GCM_small"/>
</dbReference>
<feature type="region of interest" description="Disordered" evidence="6">
    <location>
        <begin position="366"/>
        <end position="394"/>
    </location>
</feature>
<name>A0ABD2QBX2_9PLAT</name>
<dbReference type="SUPFAM" id="SSF90073">
    <property type="entry name" value="GCM domain"/>
    <property type="match status" value="1"/>
</dbReference>
<dbReference type="Proteomes" id="UP001626550">
    <property type="component" value="Unassembled WGS sequence"/>
</dbReference>
<feature type="region of interest" description="Disordered" evidence="6">
    <location>
        <begin position="461"/>
        <end position="484"/>
    </location>
</feature>
<dbReference type="GO" id="GO:0006355">
    <property type="term" value="P:regulation of DNA-templated transcription"/>
    <property type="evidence" value="ECO:0007669"/>
    <property type="project" value="UniProtKB-ARBA"/>
</dbReference>
<reference evidence="8 9" key="1">
    <citation type="submission" date="2024-11" db="EMBL/GenBank/DDBJ databases">
        <title>Adaptive evolution of stress response genes in parasites aligns with host niche diversity.</title>
        <authorList>
            <person name="Hahn C."/>
            <person name="Resl P."/>
        </authorList>
    </citation>
    <scope>NUCLEOTIDE SEQUENCE [LARGE SCALE GENOMIC DNA]</scope>
    <source>
        <strain evidence="8">EGGRZ-B1_66</strain>
        <tissue evidence="8">Body</tissue>
    </source>
</reference>
<feature type="compositionally biased region" description="Polar residues" evidence="6">
    <location>
        <begin position="366"/>
        <end position="379"/>
    </location>
</feature>
<gene>
    <name evidence="8" type="primary">GCM2_1</name>
    <name evidence="8" type="ORF">Ciccas_004338</name>
</gene>
<keyword evidence="5" id="KW-0539">Nucleus</keyword>
<dbReference type="Gene3D" id="2.20.25.670">
    <property type="entry name" value="GCM domain, large subdomain"/>
    <property type="match status" value="1"/>
</dbReference>
<keyword evidence="2" id="KW-0805">Transcription regulation</keyword>
<evidence type="ECO:0000313" key="8">
    <source>
        <dbReference type="EMBL" id="KAL3317014.1"/>
    </source>
</evidence>
<keyword evidence="3" id="KW-0238">DNA-binding</keyword>
<feature type="compositionally biased region" description="Basic and acidic residues" evidence="6">
    <location>
        <begin position="289"/>
        <end position="301"/>
    </location>
</feature>